<evidence type="ECO:0000256" key="4">
    <source>
        <dbReference type="SAM" id="MobiDB-lite"/>
    </source>
</evidence>
<gene>
    <name evidence="5" type="ORF">BCR43DRAFT_489493</name>
</gene>
<proteinExistence type="inferred from homology"/>
<protein>
    <recommendedName>
        <fullName evidence="2">Autophagy-related protein 101</fullName>
    </recommendedName>
</protein>
<dbReference type="EMBL" id="MCGN01000004">
    <property type="protein sequence ID" value="ORY97264.1"/>
    <property type="molecule type" value="Genomic_DNA"/>
</dbReference>
<evidence type="ECO:0000256" key="1">
    <source>
        <dbReference type="ARBA" id="ARBA00007130"/>
    </source>
</evidence>
<accession>A0A1X2HE81</accession>
<organism evidence="5 6">
    <name type="scientific">Syncephalastrum racemosum</name>
    <name type="common">Filamentous fungus</name>
    <dbReference type="NCBI Taxonomy" id="13706"/>
    <lineage>
        <taxon>Eukaryota</taxon>
        <taxon>Fungi</taxon>
        <taxon>Fungi incertae sedis</taxon>
        <taxon>Mucoromycota</taxon>
        <taxon>Mucoromycotina</taxon>
        <taxon>Mucoromycetes</taxon>
        <taxon>Mucorales</taxon>
        <taxon>Syncephalastraceae</taxon>
        <taxon>Syncephalastrum</taxon>
    </lineage>
</organism>
<dbReference type="STRING" id="13706.A0A1X2HE81"/>
<evidence type="ECO:0000313" key="5">
    <source>
        <dbReference type="EMBL" id="ORY97264.1"/>
    </source>
</evidence>
<dbReference type="InParanoid" id="A0A1X2HE81"/>
<dbReference type="FunCoup" id="A0A1X2HE81">
    <property type="interactions" value="244"/>
</dbReference>
<evidence type="ECO:0000256" key="3">
    <source>
        <dbReference type="ARBA" id="ARBA00023006"/>
    </source>
</evidence>
<dbReference type="GO" id="GO:0019901">
    <property type="term" value="F:protein kinase binding"/>
    <property type="evidence" value="ECO:0007669"/>
    <property type="project" value="TreeGrafter"/>
</dbReference>
<name>A0A1X2HE81_SYNRA</name>
<dbReference type="GO" id="GO:1990316">
    <property type="term" value="C:Atg1/ULK1 kinase complex"/>
    <property type="evidence" value="ECO:0007669"/>
    <property type="project" value="TreeGrafter"/>
</dbReference>
<keyword evidence="3" id="KW-0072">Autophagy</keyword>
<evidence type="ECO:0000256" key="2">
    <source>
        <dbReference type="ARBA" id="ARBA00018874"/>
    </source>
</evidence>
<comment type="similarity">
    <text evidence="1">Belongs to the ATG101 family.</text>
</comment>
<dbReference type="PANTHER" id="PTHR13292">
    <property type="entry name" value="AUTOPHAGY-RELATED PROTEIN 101"/>
    <property type="match status" value="1"/>
</dbReference>
<comment type="caution">
    <text evidence="5">The sequence shown here is derived from an EMBL/GenBank/DDBJ whole genome shotgun (WGS) entry which is preliminary data.</text>
</comment>
<dbReference type="InterPro" id="IPR012445">
    <property type="entry name" value="ATG101"/>
</dbReference>
<evidence type="ECO:0000313" key="6">
    <source>
        <dbReference type="Proteomes" id="UP000242180"/>
    </source>
</evidence>
<dbReference type="GO" id="GO:0000045">
    <property type="term" value="P:autophagosome assembly"/>
    <property type="evidence" value="ECO:0007669"/>
    <property type="project" value="TreeGrafter"/>
</dbReference>
<reference evidence="5 6" key="1">
    <citation type="submission" date="2016-07" db="EMBL/GenBank/DDBJ databases">
        <title>Pervasive Adenine N6-methylation of Active Genes in Fungi.</title>
        <authorList>
            <consortium name="DOE Joint Genome Institute"/>
            <person name="Mondo S.J."/>
            <person name="Dannebaum R.O."/>
            <person name="Kuo R.C."/>
            <person name="Labutti K."/>
            <person name="Haridas S."/>
            <person name="Kuo A."/>
            <person name="Salamov A."/>
            <person name="Ahrendt S.R."/>
            <person name="Lipzen A."/>
            <person name="Sullivan W."/>
            <person name="Andreopoulos W.B."/>
            <person name="Clum A."/>
            <person name="Lindquist E."/>
            <person name="Daum C."/>
            <person name="Ramamoorthy G.K."/>
            <person name="Gryganskyi A."/>
            <person name="Culley D."/>
            <person name="Magnuson J.K."/>
            <person name="James T.Y."/>
            <person name="O'Malley M.A."/>
            <person name="Stajich J.E."/>
            <person name="Spatafora J.W."/>
            <person name="Visel A."/>
            <person name="Grigoriev I.V."/>
        </authorList>
    </citation>
    <scope>NUCLEOTIDE SEQUENCE [LARGE SCALE GENOMIC DNA]</scope>
    <source>
        <strain evidence="5 6">NRRL 2496</strain>
    </source>
</reference>
<sequence length="257" mass="28376">MAVNAREFNIEMTGVPKEYVKDALRGLLHSIFFHRLLVNVTPRELRIFDIAVAATDSRDVDQLIEERTAEFVQSLTSTSGHARQGKIAVLFYEKRLKKNWFQFSKTEELVCWEQWAITIGLSQPQQDTDRSKALRSIETQLSQNLMEILRLANDHKEHIPSITTTEGNPFPYQIAIPAQSETWGAMLKRLVVTEAPSTPDTAETGTLYTAAAAGRRGSSSSIASTSGTTAPGAGLIRPTSSTSSNSSSLAPRSPRLR</sequence>
<dbReference type="OrthoDB" id="10259639at2759"/>
<feature type="region of interest" description="Disordered" evidence="4">
    <location>
        <begin position="212"/>
        <end position="257"/>
    </location>
</feature>
<keyword evidence="6" id="KW-1185">Reference proteome</keyword>
<dbReference type="Pfam" id="PF07855">
    <property type="entry name" value="ATG101"/>
    <property type="match status" value="1"/>
</dbReference>
<dbReference type="Proteomes" id="UP000242180">
    <property type="component" value="Unassembled WGS sequence"/>
</dbReference>
<dbReference type="GO" id="GO:0000407">
    <property type="term" value="C:phagophore assembly site"/>
    <property type="evidence" value="ECO:0007669"/>
    <property type="project" value="TreeGrafter"/>
</dbReference>
<dbReference type="PANTHER" id="PTHR13292:SF0">
    <property type="entry name" value="AUTOPHAGY-RELATED PROTEIN 101"/>
    <property type="match status" value="1"/>
</dbReference>
<dbReference type="OMA" id="VCWEIWT"/>
<dbReference type="AlphaFoldDB" id="A0A1X2HE81"/>